<comment type="caution">
    <text evidence="1">The sequence shown here is derived from an EMBL/GenBank/DDBJ whole genome shotgun (WGS) entry which is preliminary data.</text>
</comment>
<protein>
    <recommendedName>
        <fullName evidence="3">YkgJ family cysteine cluster protein</fullName>
    </recommendedName>
</protein>
<evidence type="ECO:0000313" key="2">
    <source>
        <dbReference type="Proteomes" id="UP001153148"/>
    </source>
</evidence>
<reference evidence="1" key="1">
    <citation type="submission" date="2021-03" db="EMBL/GenBank/DDBJ databases">
        <authorList>
            <person name="Tran Van P."/>
        </authorList>
    </citation>
    <scope>NUCLEOTIDE SEQUENCE</scope>
</reference>
<organism evidence="1 2">
    <name type="scientific">Timema podura</name>
    <name type="common">Walking stick</name>
    <dbReference type="NCBI Taxonomy" id="61482"/>
    <lineage>
        <taxon>Eukaryota</taxon>
        <taxon>Metazoa</taxon>
        <taxon>Ecdysozoa</taxon>
        <taxon>Arthropoda</taxon>
        <taxon>Hexapoda</taxon>
        <taxon>Insecta</taxon>
        <taxon>Pterygota</taxon>
        <taxon>Neoptera</taxon>
        <taxon>Polyneoptera</taxon>
        <taxon>Phasmatodea</taxon>
        <taxon>Timematodea</taxon>
        <taxon>Timematoidea</taxon>
        <taxon>Timematidae</taxon>
        <taxon>Timema</taxon>
    </lineage>
</organism>
<dbReference type="Proteomes" id="UP001153148">
    <property type="component" value="Unassembled WGS sequence"/>
</dbReference>
<proteinExistence type="predicted"/>
<gene>
    <name evidence="1" type="ORF">TPAB3V08_LOCUS10008</name>
</gene>
<keyword evidence="2" id="KW-1185">Reference proteome</keyword>
<accession>A0ABN7PBU4</accession>
<dbReference type="EMBL" id="CAJPIN010024060">
    <property type="protein sequence ID" value="CAG2063060.1"/>
    <property type="molecule type" value="Genomic_DNA"/>
</dbReference>
<name>A0ABN7PBU4_TIMPD</name>
<evidence type="ECO:0008006" key="3">
    <source>
        <dbReference type="Google" id="ProtNLM"/>
    </source>
</evidence>
<evidence type="ECO:0000313" key="1">
    <source>
        <dbReference type="EMBL" id="CAG2063060.1"/>
    </source>
</evidence>
<sequence>MQAISMLCQMNPSQALPIRAKCPGTGCCASPSLKIDDKAYEAATGLASR</sequence>